<feature type="transmembrane region" description="Helical" evidence="1">
    <location>
        <begin position="89"/>
        <end position="108"/>
    </location>
</feature>
<dbReference type="Proteomes" id="UP000288603">
    <property type="component" value="Unassembled WGS sequence"/>
</dbReference>
<comment type="caution">
    <text evidence="3">The sequence shown here is derived from an EMBL/GenBank/DDBJ whole genome shotgun (WGS) entry which is preliminary data.</text>
</comment>
<feature type="transmembrane region" description="Helical" evidence="1">
    <location>
        <begin position="22"/>
        <end position="44"/>
    </location>
</feature>
<sequence>MMDDRTSERHVLISTLIAANPALVRSLLVLTTVAAIVLAASLAARGRRGRLGAAFLSLAGVVVVLALTLSPVGWTSPQQRSCNVEPYNFFSDTANVALFLLPAIFLVVATRSTALVAVLGPLGSATIEGVQYAFPDLGRRCDVDDLLANSAGAIAGAIIGGIILLSVRLVERYSARGERSHTPGPDVRVPEYR</sequence>
<dbReference type="AlphaFoldDB" id="A0A444QE82"/>
<evidence type="ECO:0000313" key="4">
    <source>
        <dbReference type="Proteomes" id="UP000288603"/>
    </source>
</evidence>
<organism evidence="3 4">
    <name type="scientific">Labedella populi</name>
    <dbReference type="NCBI Taxonomy" id="2498850"/>
    <lineage>
        <taxon>Bacteria</taxon>
        <taxon>Bacillati</taxon>
        <taxon>Actinomycetota</taxon>
        <taxon>Actinomycetes</taxon>
        <taxon>Micrococcales</taxon>
        <taxon>Microbacteriaceae</taxon>
        <taxon>Labedella</taxon>
    </lineage>
</organism>
<dbReference type="Pfam" id="PF04892">
    <property type="entry name" value="VanZ"/>
    <property type="match status" value="1"/>
</dbReference>
<evidence type="ECO:0000313" key="3">
    <source>
        <dbReference type="EMBL" id="RWZ67865.1"/>
    </source>
</evidence>
<dbReference type="InterPro" id="IPR006976">
    <property type="entry name" value="VanZ-like"/>
</dbReference>
<keyword evidence="1" id="KW-1133">Transmembrane helix</keyword>
<feature type="transmembrane region" description="Helical" evidence="1">
    <location>
        <begin position="51"/>
        <end position="69"/>
    </location>
</feature>
<evidence type="ECO:0000259" key="2">
    <source>
        <dbReference type="Pfam" id="PF04892"/>
    </source>
</evidence>
<name>A0A444QE82_9MICO</name>
<accession>A0A444QE82</accession>
<gene>
    <name evidence="3" type="ORF">ELQ92_00925</name>
</gene>
<evidence type="ECO:0000256" key="1">
    <source>
        <dbReference type="SAM" id="Phobius"/>
    </source>
</evidence>
<dbReference type="OrthoDB" id="4833326at2"/>
<protein>
    <recommendedName>
        <fullName evidence="2">VanZ-like domain-containing protein</fullName>
    </recommendedName>
</protein>
<keyword evidence="4" id="KW-1185">Reference proteome</keyword>
<dbReference type="EMBL" id="RZNC01000001">
    <property type="protein sequence ID" value="RWZ67865.1"/>
    <property type="molecule type" value="Genomic_DNA"/>
</dbReference>
<feature type="domain" description="VanZ-like" evidence="2">
    <location>
        <begin position="58"/>
        <end position="160"/>
    </location>
</feature>
<keyword evidence="1" id="KW-0812">Transmembrane</keyword>
<keyword evidence="1" id="KW-0472">Membrane</keyword>
<feature type="transmembrane region" description="Helical" evidence="1">
    <location>
        <begin position="146"/>
        <end position="170"/>
    </location>
</feature>
<reference evidence="3 4" key="1">
    <citation type="submission" date="2018-12" db="EMBL/GenBank/DDBJ databases">
        <authorList>
            <person name="Li F."/>
        </authorList>
    </citation>
    <scope>NUCLEOTIDE SEQUENCE [LARGE SCALE GENOMIC DNA]</scope>
    <source>
        <strain evidence="3 4">8H24J-4-2</strain>
    </source>
</reference>
<proteinExistence type="predicted"/>